<reference evidence="1 2" key="1">
    <citation type="submission" date="2021-03" db="EMBL/GenBank/DDBJ databases">
        <title>Whole genome sequence of Jiella sp. MQZ13P-4.</title>
        <authorList>
            <person name="Tuo L."/>
        </authorList>
    </citation>
    <scope>NUCLEOTIDE SEQUENCE [LARGE SCALE GENOMIC DNA]</scope>
    <source>
        <strain evidence="1 2">MQZ13P-4</strain>
    </source>
</reference>
<name>A0ABS3J8I1_9HYPH</name>
<comment type="caution">
    <text evidence="1">The sequence shown here is derived from an EMBL/GenBank/DDBJ whole genome shotgun (WGS) entry which is preliminary data.</text>
</comment>
<accession>A0ABS3J8I1</accession>
<evidence type="ECO:0000313" key="2">
    <source>
        <dbReference type="Proteomes" id="UP000664288"/>
    </source>
</evidence>
<gene>
    <name evidence="1" type="ORF">J1C47_20175</name>
</gene>
<protein>
    <submittedName>
        <fullName evidence="1">Uncharacterized protein</fullName>
    </submittedName>
</protein>
<evidence type="ECO:0000313" key="1">
    <source>
        <dbReference type="EMBL" id="MBO0905971.1"/>
    </source>
</evidence>
<dbReference type="EMBL" id="JAFMPY010000029">
    <property type="protein sequence ID" value="MBO0905971.1"/>
    <property type="molecule type" value="Genomic_DNA"/>
</dbReference>
<organism evidence="1 2">
    <name type="scientific">Jiella sonneratiae</name>
    <dbReference type="NCBI Taxonomy" id="2816856"/>
    <lineage>
        <taxon>Bacteria</taxon>
        <taxon>Pseudomonadati</taxon>
        <taxon>Pseudomonadota</taxon>
        <taxon>Alphaproteobacteria</taxon>
        <taxon>Hyphomicrobiales</taxon>
        <taxon>Aurantimonadaceae</taxon>
        <taxon>Jiella</taxon>
    </lineage>
</organism>
<dbReference type="RefSeq" id="WP_207352607.1">
    <property type="nucleotide sequence ID" value="NZ_JAFMPY010000029.1"/>
</dbReference>
<dbReference type="Proteomes" id="UP000664288">
    <property type="component" value="Unassembled WGS sequence"/>
</dbReference>
<sequence>MYERSVRRLEDPELVGALVGALIRAGYGRETIERALIRQAPVDLDVLAACYAQLTEAADLMAADADADVGETQAARRAA</sequence>
<proteinExistence type="predicted"/>
<keyword evidence="2" id="KW-1185">Reference proteome</keyword>